<feature type="domain" description="PG-1098 ferredoxin-like" evidence="2">
    <location>
        <begin position="287"/>
        <end position="330"/>
    </location>
</feature>
<dbReference type="Pfam" id="PF22013">
    <property type="entry name" value="PG_1098_Fer"/>
    <property type="match status" value="1"/>
</dbReference>
<reference evidence="3" key="2">
    <citation type="submission" date="2021-04" db="EMBL/GenBank/DDBJ databases">
        <authorList>
            <person name="Gilroy R."/>
        </authorList>
    </citation>
    <scope>NUCLEOTIDE SEQUENCE</scope>
    <source>
        <strain evidence="3">B3-3758</strain>
    </source>
</reference>
<dbReference type="Proteomes" id="UP000824236">
    <property type="component" value="Unassembled WGS sequence"/>
</dbReference>
<dbReference type="EMBL" id="JAHLFO010000018">
    <property type="protein sequence ID" value="MBU3813247.1"/>
    <property type="molecule type" value="Genomic_DNA"/>
</dbReference>
<dbReference type="SUPFAM" id="SSF53335">
    <property type="entry name" value="S-adenosyl-L-methionine-dependent methyltransferases"/>
    <property type="match status" value="1"/>
</dbReference>
<organism evidence="3 4">
    <name type="scientific">Candidatus Bacteroides intestinipullorum</name>
    <dbReference type="NCBI Taxonomy" id="2838471"/>
    <lineage>
        <taxon>Bacteria</taxon>
        <taxon>Pseudomonadati</taxon>
        <taxon>Bacteroidota</taxon>
        <taxon>Bacteroidia</taxon>
        <taxon>Bacteroidales</taxon>
        <taxon>Bacteroidaceae</taxon>
        <taxon>Bacteroides</taxon>
    </lineage>
</organism>
<feature type="domain" description="THUMP-like" evidence="1">
    <location>
        <begin position="331"/>
        <end position="397"/>
    </location>
</feature>
<evidence type="ECO:0000259" key="1">
    <source>
        <dbReference type="Pfam" id="PF18096"/>
    </source>
</evidence>
<accession>A0A9E2KDT2</accession>
<name>A0A9E2KDT2_9BACE</name>
<dbReference type="GO" id="GO:0008168">
    <property type="term" value="F:methyltransferase activity"/>
    <property type="evidence" value="ECO:0007669"/>
    <property type="project" value="UniProtKB-KW"/>
</dbReference>
<keyword evidence="3" id="KW-0489">Methyltransferase</keyword>
<dbReference type="Gene3D" id="3.40.50.150">
    <property type="entry name" value="Vaccinia Virus protein VP39"/>
    <property type="match status" value="1"/>
</dbReference>
<gene>
    <name evidence="3" type="ORF">H9791_01880</name>
</gene>
<dbReference type="InterPro" id="IPR054168">
    <property type="entry name" value="PG_1098_Fer"/>
</dbReference>
<evidence type="ECO:0000259" key="2">
    <source>
        <dbReference type="Pfam" id="PF22013"/>
    </source>
</evidence>
<dbReference type="Gene3D" id="1.10.10.1110">
    <property type="entry name" value="Methyltransferase PG1098, N-terminal domain"/>
    <property type="match status" value="1"/>
</dbReference>
<comment type="caution">
    <text evidence="3">The sequence shown here is derived from an EMBL/GenBank/DDBJ whole genome shotgun (WGS) entry which is preliminary data.</text>
</comment>
<sequence length="405" mass="44260">MLLNDETLRFIRQHACDDVRALALHARPEPGVDLPAALTQIAGLQTLRAKVPAWASTEGILCPARLSLEQCSSEATARYKARLVAAYDGPRHRLADLTGGLGIDCSFLAPLFDEADYVERQASLCQLAAHNLPLLGLKHVRVHCADGIAFLADMPAADWIFLDPARRDSHGGRTVALADCEPDVSQLEGQLLERASRVLLKLSPMLDLTLALHTLRHASQAHIVAVGNECKELIVVLEKDAATAVDDIPVTCANLDPRGMPAQATFTFTRREEHAAPCPWAEAPATYLYEPNAALMKAGPFHRLAEAYGVKKLHPSSHLYTSEQRVEDFPGRTFHIEGWCGWGKKEAKALLDGLRQANLSVRNFPDSVAALRKRLHLAEGGDSYLFATTLADGSKALIRGKRVRD</sequence>
<dbReference type="Pfam" id="PF18096">
    <property type="entry name" value="Thump_like"/>
    <property type="match status" value="1"/>
</dbReference>
<dbReference type="AlphaFoldDB" id="A0A9E2KDT2"/>
<reference evidence="3" key="1">
    <citation type="journal article" date="2021" name="PeerJ">
        <title>Extensive microbial diversity within the chicken gut microbiome revealed by metagenomics and culture.</title>
        <authorList>
            <person name="Gilroy R."/>
            <person name="Ravi A."/>
            <person name="Getino M."/>
            <person name="Pursley I."/>
            <person name="Horton D.L."/>
            <person name="Alikhan N.F."/>
            <person name="Baker D."/>
            <person name="Gharbi K."/>
            <person name="Hall N."/>
            <person name="Watson M."/>
            <person name="Adriaenssens E.M."/>
            <person name="Foster-Nyarko E."/>
            <person name="Jarju S."/>
            <person name="Secka A."/>
            <person name="Antonio M."/>
            <person name="Oren A."/>
            <person name="Chaudhuri R.R."/>
            <person name="La Ragione R."/>
            <person name="Hildebrand F."/>
            <person name="Pallen M.J."/>
        </authorList>
    </citation>
    <scope>NUCLEOTIDE SEQUENCE</scope>
    <source>
        <strain evidence="3">B3-3758</strain>
    </source>
</reference>
<evidence type="ECO:0000313" key="3">
    <source>
        <dbReference type="EMBL" id="MBU3813247.1"/>
    </source>
</evidence>
<dbReference type="InterPro" id="IPR029063">
    <property type="entry name" value="SAM-dependent_MTases_sf"/>
</dbReference>
<proteinExistence type="predicted"/>
<protein>
    <submittedName>
        <fullName evidence="3">SAM-dependent methyltransferase</fullName>
    </submittedName>
</protein>
<dbReference type="InterPro" id="IPR041497">
    <property type="entry name" value="Thump-like"/>
</dbReference>
<dbReference type="GO" id="GO:0032259">
    <property type="term" value="P:methylation"/>
    <property type="evidence" value="ECO:0007669"/>
    <property type="project" value="UniProtKB-KW"/>
</dbReference>
<evidence type="ECO:0000313" key="4">
    <source>
        <dbReference type="Proteomes" id="UP000824236"/>
    </source>
</evidence>
<keyword evidence="3" id="KW-0808">Transferase</keyword>